<reference evidence="7" key="1">
    <citation type="submission" date="2017-08" db="EMBL/GenBank/DDBJ databases">
        <authorList>
            <person name="Imhoff J.F."/>
            <person name="Rahn T."/>
            <person name="Kuenzel S."/>
            <person name="Neulinger S.C."/>
        </authorList>
    </citation>
    <scope>NUCLEOTIDE SEQUENCE</scope>
    <source>
        <strain evidence="7">DSM 11080</strain>
    </source>
</reference>
<organism evidence="7 8">
    <name type="scientific">Halochromatium glycolicum</name>
    <dbReference type="NCBI Taxonomy" id="85075"/>
    <lineage>
        <taxon>Bacteria</taxon>
        <taxon>Pseudomonadati</taxon>
        <taxon>Pseudomonadota</taxon>
        <taxon>Gammaproteobacteria</taxon>
        <taxon>Chromatiales</taxon>
        <taxon>Chromatiaceae</taxon>
        <taxon>Halochromatium</taxon>
    </lineage>
</organism>
<evidence type="ECO:0008006" key="9">
    <source>
        <dbReference type="Google" id="ProtNLM"/>
    </source>
</evidence>
<dbReference type="Pfam" id="PF13440">
    <property type="entry name" value="Polysacc_synt_3"/>
    <property type="match status" value="1"/>
</dbReference>
<reference evidence="7" key="2">
    <citation type="journal article" date="2020" name="Microorganisms">
        <title>Osmotic Adaptation and Compatible Solute Biosynthesis of Phototrophic Bacteria as Revealed from Genome Analyses.</title>
        <authorList>
            <person name="Imhoff J.F."/>
            <person name="Rahn T."/>
            <person name="Kunzel S."/>
            <person name="Keller A."/>
            <person name="Neulinger S.C."/>
        </authorList>
    </citation>
    <scope>NUCLEOTIDE SEQUENCE</scope>
    <source>
        <strain evidence="7">DSM 11080</strain>
    </source>
</reference>
<feature type="transmembrane region" description="Helical" evidence="6">
    <location>
        <begin position="33"/>
        <end position="52"/>
    </location>
</feature>
<keyword evidence="3 6" id="KW-0812">Transmembrane</keyword>
<evidence type="ECO:0000313" key="7">
    <source>
        <dbReference type="EMBL" id="MBK1706368.1"/>
    </source>
</evidence>
<gene>
    <name evidence="7" type="ORF">CKO40_17890</name>
</gene>
<proteinExistence type="predicted"/>
<comment type="caution">
    <text evidence="7">The sequence shown here is derived from an EMBL/GenBank/DDBJ whole genome shotgun (WGS) entry which is preliminary data.</text>
</comment>
<dbReference type="PANTHER" id="PTHR30250:SF28">
    <property type="entry name" value="POLYSACCHARIDE BIOSYNTHESIS PROTEIN"/>
    <property type="match status" value="1"/>
</dbReference>
<feature type="transmembrane region" description="Helical" evidence="6">
    <location>
        <begin position="383"/>
        <end position="402"/>
    </location>
</feature>
<comment type="subcellular location">
    <subcellularLocation>
        <location evidence="1">Cell membrane</location>
        <topology evidence="1">Multi-pass membrane protein</topology>
    </subcellularLocation>
</comment>
<evidence type="ECO:0000313" key="8">
    <source>
        <dbReference type="Proteomes" id="UP001296776"/>
    </source>
</evidence>
<evidence type="ECO:0000256" key="4">
    <source>
        <dbReference type="ARBA" id="ARBA00022989"/>
    </source>
</evidence>
<name>A0AAJ0XBG7_9GAMM</name>
<protein>
    <recommendedName>
        <fullName evidence="9">Membrane protein involved in the export of O-antigen and teichoic acid</fullName>
    </recommendedName>
</protein>
<evidence type="ECO:0000256" key="6">
    <source>
        <dbReference type="SAM" id="Phobius"/>
    </source>
</evidence>
<dbReference type="PANTHER" id="PTHR30250">
    <property type="entry name" value="PST FAMILY PREDICTED COLANIC ACID TRANSPORTER"/>
    <property type="match status" value="1"/>
</dbReference>
<accession>A0AAJ0XBG7</accession>
<evidence type="ECO:0000256" key="2">
    <source>
        <dbReference type="ARBA" id="ARBA00022475"/>
    </source>
</evidence>
<feature type="transmembrane region" description="Helical" evidence="6">
    <location>
        <begin position="73"/>
        <end position="93"/>
    </location>
</feature>
<feature type="transmembrane region" description="Helical" evidence="6">
    <location>
        <begin position="359"/>
        <end position="377"/>
    </location>
</feature>
<dbReference type="RefSeq" id="WP_200347821.1">
    <property type="nucleotide sequence ID" value="NZ_NRSJ01000040.1"/>
</dbReference>
<evidence type="ECO:0000256" key="5">
    <source>
        <dbReference type="ARBA" id="ARBA00023136"/>
    </source>
</evidence>
<keyword evidence="2" id="KW-1003">Cell membrane</keyword>
<evidence type="ECO:0000256" key="1">
    <source>
        <dbReference type="ARBA" id="ARBA00004651"/>
    </source>
</evidence>
<dbReference type="AlphaFoldDB" id="A0AAJ0XBG7"/>
<dbReference type="InterPro" id="IPR050833">
    <property type="entry name" value="Poly_Biosynth_Transport"/>
</dbReference>
<feature type="transmembrane region" description="Helical" evidence="6">
    <location>
        <begin position="288"/>
        <end position="307"/>
    </location>
</feature>
<evidence type="ECO:0000256" key="3">
    <source>
        <dbReference type="ARBA" id="ARBA00022692"/>
    </source>
</evidence>
<feature type="transmembrane region" description="Helical" evidence="6">
    <location>
        <begin position="99"/>
        <end position="123"/>
    </location>
</feature>
<keyword evidence="4 6" id="KW-1133">Transmembrane helix</keyword>
<keyword evidence="8" id="KW-1185">Reference proteome</keyword>
<dbReference type="Proteomes" id="UP001296776">
    <property type="component" value="Unassembled WGS sequence"/>
</dbReference>
<feature type="transmembrane region" description="Helical" evidence="6">
    <location>
        <begin position="327"/>
        <end position="347"/>
    </location>
</feature>
<sequence length="430" mass="45825">MRTLTLGQAAAVAITLAGTPIIARIYDPSEFGIAAFFVTVVTFSMPFATLTFDNGIMISKEDRAAVGVFRLGLLSVVGTALFLLLVLLVLVFGGWLPPILLALGGWLYLLPVALVVAGFSRMLESWSFRKRRHGGIAVASVCAAAGTTGGRVGYGLVFGPTLAGLVSGYLFGAFARMLFLFNTGRSGLRQALALPDQAPIRVSLANHRDFALLGTPTAVLASLARNLPVFMLGLLYAPEIVGLFAISRALIQRPTEALLTNIRRLSILRIGNLVNSGESPLRSFQRTITFLFAIGVVPAAVTFLYGGELVAWLLGDKWVEAGPYVELLVPMIFLSLVSAPSVAVYIACRQQRIQLQNQIAGTIARIIAFLGIWAAGLEAYWAVVGYVSVGVVMSLIATYRAAKVLRDPELGTRLAAVQAGVRVIGSEASE</sequence>
<dbReference type="EMBL" id="NRSJ01000040">
    <property type="protein sequence ID" value="MBK1706368.1"/>
    <property type="molecule type" value="Genomic_DNA"/>
</dbReference>
<dbReference type="GO" id="GO:0005886">
    <property type="term" value="C:plasma membrane"/>
    <property type="evidence" value="ECO:0007669"/>
    <property type="project" value="UniProtKB-SubCell"/>
</dbReference>
<keyword evidence="5 6" id="KW-0472">Membrane</keyword>
<feature type="transmembrane region" description="Helical" evidence="6">
    <location>
        <begin position="162"/>
        <end position="181"/>
    </location>
</feature>